<dbReference type="InterPro" id="IPR014154">
    <property type="entry name" value="CodY"/>
</dbReference>
<dbReference type="GO" id="GO:0005737">
    <property type="term" value="C:cytoplasm"/>
    <property type="evidence" value="ECO:0007669"/>
    <property type="project" value="UniProtKB-SubCell"/>
</dbReference>
<evidence type="ECO:0000256" key="2">
    <source>
        <dbReference type="ARBA" id="ARBA00022491"/>
    </source>
</evidence>
<dbReference type="PANTHER" id="PTHR40062:SF1">
    <property type="entry name" value="GLOBAL TRANSCRIPTIONAL REGULATOR CODY"/>
    <property type="match status" value="1"/>
</dbReference>
<reference evidence="13 17" key="2">
    <citation type="submission" date="2019-04" db="EMBL/GenBank/DDBJ databases">
        <title>Step-wise assembly of the neonatal virome modulated by breast feeding.</title>
        <authorList>
            <person name="Liang G."/>
            <person name="Bushman F."/>
        </authorList>
    </citation>
    <scope>NUCLEOTIDE SEQUENCE [LARGE SCALE GENOMIC DNA]</scope>
    <source>
        <strain evidence="13 17">E3404</strain>
    </source>
</reference>
<dbReference type="Gene3D" id="1.10.10.10">
    <property type="entry name" value="Winged helix-like DNA-binding domain superfamily/Winged helix DNA-binding domain"/>
    <property type="match status" value="1"/>
</dbReference>
<dbReference type="EMBL" id="JASUBT010000004">
    <property type="protein sequence ID" value="MDL4935588.1"/>
    <property type="molecule type" value="Genomic_DNA"/>
</dbReference>
<dbReference type="EMBL" id="CP050485">
    <property type="protein sequence ID" value="QOG27140.1"/>
    <property type="molecule type" value="Genomic_DNA"/>
</dbReference>
<dbReference type="PANTHER" id="PTHR40062">
    <property type="entry name" value="GTP-SENSING TRANSCRIPTIONAL PLEIOTROPIC REPRESSOR CODY"/>
    <property type="match status" value="1"/>
</dbReference>
<dbReference type="NCBIfam" id="NF003170">
    <property type="entry name" value="PRK04158.1"/>
    <property type="match status" value="1"/>
</dbReference>
<keyword evidence="4 7" id="KW-0238">DNA-binding</keyword>
<name>A0A1L8TTE0_ENTGA</name>
<dbReference type="EMBL" id="JABXJK010000064">
    <property type="protein sequence ID" value="MBA0973266.1"/>
    <property type="molecule type" value="Genomic_DNA"/>
</dbReference>
<feature type="domain" description="Global transcriptional regulator CodY C-terminal" evidence="9">
    <location>
        <begin position="203"/>
        <end position="260"/>
    </location>
</feature>
<dbReference type="Pfam" id="PF08222">
    <property type="entry name" value="HTH_CodY"/>
    <property type="match status" value="1"/>
</dbReference>
<evidence type="ECO:0000313" key="10">
    <source>
        <dbReference type="EMBL" id="MBA0973266.1"/>
    </source>
</evidence>
<keyword evidence="16" id="KW-1185">Reference proteome</keyword>
<comment type="similarity">
    <text evidence="7">Belongs to the CodY family.</text>
</comment>
<dbReference type="InterPro" id="IPR011991">
    <property type="entry name" value="ArsR-like_HTH"/>
</dbReference>
<comment type="function">
    <text evidence="7">DNA-binding global transcriptional regulator which is involved in the adaptive response to starvation and acts by directly or indirectly controlling the expression of numerous genes in response to nutrient availability. During rapid exponential growth, CodY is highly active and represses genes whose products allow adaptation to nutrient depletion.</text>
</comment>
<feature type="domain" description="Global transcriptional regulator CodY N-terminal" evidence="8">
    <location>
        <begin position="3"/>
        <end position="183"/>
    </location>
</feature>
<dbReference type="Proteomes" id="UP000254807">
    <property type="component" value="Unassembled WGS sequence"/>
</dbReference>
<dbReference type="GO" id="GO:0003677">
    <property type="term" value="F:DNA binding"/>
    <property type="evidence" value="ECO:0007669"/>
    <property type="project" value="UniProtKB-UniRule"/>
</dbReference>
<dbReference type="HAMAP" id="MF_00621">
    <property type="entry name" value="HTH_type_CodY"/>
    <property type="match status" value="1"/>
</dbReference>
<dbReference type="OrthoDB" id="2056at2"/>
<evidence type="ECO:0000313" key="17">
    <source>
        <dbReference type="Proteomes" id="UP000439965"/>
    </source>
</evidence>
<dbReference type="Pfam" id="PF06018">
    <property type="entry name" value="CodY"/>
    <property type="match status" value="1"/>
</dbReference>
<dbReference type="EMBL" id="WVTI01000001">
    <property type="protein sequence ID" value="MXS24725.1"/>
    <property type="molecule type" value="Genomic_DNA"/>
</dbReference>
<evidence type="ECO:0000259" key="8">
    <source>
        <dbReference type="Pfam" id="PF06018"/>
    </source>
</evidence>
<evidence type="ECO:0000313" key="12">
    <source>
        <dbReference type="EMBL" id="MDT2689432.1"/>
    </source>
</evidence>
<reference evidence="15 16" key="1">
    <citation type="submission" date="2018-06" db="EMBL/GenBank/DDBJ databases">
        <authorList>
            <consortium name="Pathogen Informatics"/>
            <person name="Doyle S."/>
        </authorList>
    </citation>
    <scope>NUCLEOTIDE SEQUENCE [LARGE SCALE GENOMIC DNA]</scope>
    <source>
        <strain evidence="15 16">NCTC12360</strain>
    </source>
</reference>
<evidence type="ECO:0000313" key="16">
    <source>
        <dbReference type="Proteomes" id="UP000254807"/>
    </source>
</evidence>
<evidence type="ECO:0000256" key="1">
    <source>
        <dbReference type="ARBA" id="ARBA00022490"/>
    </source>
</evidence>
<dbReference type="RefSeq" id="WP_003126985.1">
    <property type="nucleotide sequence ID" value="NZ_BSYC01000002.1"/>
</dbReference>
<accession>A0A1L8TTE0</accession>
<comment type="subcellular location">
    <subcellularLocation>
        <location evidence="7">Cytoplasm</location>
    </subcellularLocation>
</comment>
<dbReference type="EMBL" id="JARPZN010000002">
    <property type="protein sequence ID" value="MDT2689432.1"/>
    <property type="molecule type" value="Genomic_DNA"/>
</dbReference>
<reference evidence="10 19" key="4">
    <citation type="submission" date="2020-06" db="EMBL/GenBank/DDBJ databases">
        <title>Crossreactivity between MHC class I-restricted antigens from cancer cells and an enterococcal bacteriophage.</title>
        <authorList>
            <person name="Fluckiger A."/>
            <person name="Daillere R."/>
            <person name="Sassi M."/>
            <person name="Cattoir V."/>
            <person name="Kroemer G."/>
            <person name="Zitvogel L."/>
        </authorList>
    </citation>
    <scope>NUCLEOTIDE SEQUENCE [LARGE SCALE GENOMIC DNA]</scope>
    <source>
        <strain evidence="10 19">EG4</strain>
    </source>
</reference>
<dbReference type="InterPro" id="IPR036390">
    <property type="entry name" value="WH_DNA-bd_sf"/>
</dbReference>
<dbReference type="Gene3D" id="3.30.450.40">
    <property type="match status" value="1"/>
</dbReference>
<feature type="region of interest" description="GAF domain" evidence="7">
    <location>
        <begin position="1"/>
        <end position="160"/>
    </location>
</feature>
<evidence type="ECO:0000256" key="6">
    <source>
        <dbReference type="ARBA" id="ARBA00034538"/>
    </source>
</evidence>
<evidence type="ECO:0000256" key="4">
    <source>
        <dbReference type="ARBA" id="ARBA00023125"/>
    </source>
</evidence>
<dbReference type="InterPro" id="IPR013198">
    <property type="entry name" value="GTP_trans_reg_CodY_C"/>
</dbReference>
<proteinExistence type="inferred from homology"/>
<evidence type="ECO:0000256" key="7">
    <source>
        <dbReference type="HAMAP-Rule" id="MF_00621"/>
    </source>
</evidence>
<evidence type="ECO:0000313" key="14">
    <source>
        <dbReference type="EMBL" id="QOG27140.1"/>
    </source>
</evidence>
<evidence type="ECO:0000313" key="15">
    <source>
        <dbReference type="EMBL" id="STD82785.1"/>
    </source>
</evidence>
<dbReference type="AlphaFoldDB" id="A0A1L8TTE0"/>
<evidence type="ECO:0000313" key="19">
    <source>
        <dbReference type="Proteomes" id="UP000571857"/>
    </source>
</evidence>
<keyword evidence="2 7" id="KW-0678">Repressor</keyword>
<dbReference type="GO" id="GO:0005525">
    <property type="term" value="F:GTP binding"/>
    <property type="evidence" value="ECO:0007669"/>
    <property type="project" value="InterPro"/>
</dbReference>
<dbReference type="CDD" id="cd00090">
    <property type="entry name" value="HTH_ARSR"/>
    <property type="match status" value="1"/>
</dbReference>
<dbReference type="FunFam" id="1.10.10.10:FF:000034">
    <property type="entry name" value="GTP-sensing transcriptional pleiotropic repressor CodY"/>
    <property type="match status" value="1"/>
</dbReference>
<dbReference type="Proteomes" id="UP000516696">
    <property type="component" value="Chromosome"/>
</dbReference>
<organism evidence="12 20">
    <name type="scientific">Enterococcus gallinarum</name>
    <dbReference type="NCBI Taxonomy" id="1353"/>
    <lineage>
        <taxon>Bacteria</taxon>
        <taxon>Bacillati</taxon>
        <taxon>Bacillota</taxon>
        <taxon>Bacilli</taxon>
        <taxon>Lactobacillales</taxon>
        <taxon>Enterococcaceae</taxon>
        <taxon>Enterococcus</taxon>
    </lineage>
</organism>
<evidence type="ECO:0000313" key="20">
    <source>
        <dbReference type="Proteomes" id="UP001183682"/>
    </source>
</evidence>
<reference evidence="11 21" key="6">
    <citation type="submission" date="2023-06" db="EMBL/GenBank/DDBJ databases">
        <title>Acute promotion of culturable opportunistic pathogens and persistent increase of antibiotic resistance following antibiotic exposure in mouse gut microbiota.</title>
        <authorList>
            <person name="Li L."/>
            <person name="Wang B."/>
            <person name="Sun Y."/>
            <person name="Wang M."/>
            <person name="Xu H."/>
        </authorList>
    </citation>
    <scope>NUCLEOTIDE SEQUENCE [LARGE SCALE GENOMIC DNA]</scope>
    <source>
        <strain evidence="11 21">CRI2_2</strain>
    </source>
</reference>
<dbReference type="SUPFAM" id="SSF46785">
    <property type="entry name" value="Winged helix' DNA-binding domain"/>
    <property type="match status" value="1"/>
</dbReference>
<gene>
    <name evidence="7 12" type="primary">codY</name>
    <name evidence="14" type="ORF">EGM181_07720</name>
    <name evidence="13" type="ORF">GTI89_01295</name>
    <name evidence="10" type="ORF">HWH42_11890</name>
    <name evidence="15" type="ORF">NCTC12360_01221</name>
    <name evidence="12" type="ORF">P7E30_04295</name>
    <name evidence="11" type="ORF">QRX88_07680</name>
</gene>
<dbReference type="GO" id="GO:0003700">
    <property type="term" value="F:DNA-binding transcription factor activity"/>
    <property type="evidence" value="ECO:0007669"/>
    <property type="project" value="InterPro"/>
</dbReference>
<sequence>MKTLLEKTRQINELLQQKNTFNLASDLPYDKMAVILGDILDSNAYIISSDGSVLGFVETHDVNNERIKKMFVEKQFPKNYTSLVDNLSSTEANVPISNDMTAFPIEMRELYPNGLTTIVPIYGAGERLGTIILSRIEKTFDDDDLVLAEYSATVVGMQFLYQKSRNIEEDVRSATAVQMAINTLSYSELKAVQAIFEALEGDEGRLTASSIADRIGITRSVIVNALRKLESAGIIESRSLGMKGTYLKVLNSRFKEELNKHQY</sequence>
<evidence type="ECO:0000313" key="13">
    <source>
        <dbReference type="EMBL" id="MXS24725.1"/>
    </source>
</evidence>
<dbReference type="NCBIfam" id="TIGR02787">
    <property type="entry name" value="codY_Gpos"/>
    <property type="match status" value="1"/>
</dbReference>
<evidence type="ECO:0000256" key="5">
    <source>
        <dbReference type="ARBA" id="ARBA00023163"/>
    </source>
</evidence>
<dbReference type="EMBL" id="UFYW01000001">
    <property type="protein sequence ID" value="STD82785.1"/>
    <property type="molecule type" value="Genomic_DNA"/>
</dbReference>
<keyword evidence="5 7" id="KW-0804">Transcription</keyword>
<keyword evidence="1 7" id="KW-0963">Cytoplasm</keyword>
<evidence type="ECO:0000256" key="3">
    <source>
        <dbReference type="ARBA" id="ARBA00023015"/>
    </source>
</evidence>
<dbReference type="GO" id="GO:0045892">
    <property type="term" value="P:negative regulation of DNA-templated transcription"/>
    <property type="evidence" value="ECO:0007669"/>
    <property type="project" value="UniProtKB-UniRule"/>
</dbReference>
<reference evidence="14 18" key="3">
    <citation type="submission" date="2020-03" db="EMBL/GenBank/DDBJ databases">
        <title>Characterization of ganglioside-mimicking enterococci.</title>
        <authorList>
            <person name="Patry R.T."/>
            <person name="Nothaft H."/>
            <person name="Bridger R."/>
            <person name="Shajahan A."/>
            <person name="Huynh S."/>
            <person name="Sanchez S."/>
            <person name="Azadi P."/>
            <person name="Cooper K."/>
            <person name="Miller W.G."/>
            <person name="Parker C.T."/>
            <person name="Wells L."/>
            <person name="Szymanski C.M."/>
        </authorList>
    </citation>
    <scope>NUCLEOTIDE SEQUENCE [LARGE SCALE GENOMIC DNA]</scope>
    <source>
        <strain evidence="14 18">EGM181</strain>
    </source>
</reference>
<dbReference type="InterPro" id="IPR029016">
    <property type="entry name" value="GAF-like_dom_sf"/>
</dbReference>
<dbReference type="Proteomes" id="UP000571857">
    <property type="component" value="Unassembled WGS sequence"/>
</dbReference>
<dbReference type="Proteomes" id="UP001183682">
    <property type="component" value="Unassembled WGS sequence"/>
</dbReference>
<dbReference type="Proteomes" id="UP001241571">
    <property type="component" value="Unassembled WGS sequence"/>
</dbReference>
<dbReference type="PIRSF" id="PIRSF011572">
    <property type="entry name" value="GTP_sensing_CodY"/>
    <property type="match status" value="1"/>
</dbReference>
<evidence type="ECO:0000313" key="11">
    <source>
        <dbReference type="EMBL" id="MDL4935588.1"/>
    </source>
</evidence>
<evidence type="ECO:0000313" key="21">
    <source>
        <dbReference type="Proteomes" id="UP001241571"/>
    </source>
</evidence>
<dbReference type="GeneID" id="93223816"/>
<protein>
    <recommendedName>
        <fullName evidence="6 7">Global transcriptional regulator CodY</fullName>
    </recommendedName>
</protein>
<dbReference type="InterPro" id="IPR010312">
    <property type="entry name" value="Transc_reg_CodY_N"/>
</dbReference>
<evidence type="ECO:0000259" key="9">
    <source>
        <dbReference type="Pfam" id="PF08222"/>
    </source>
</evidence>
<keyword evidence="3 7" id="KW-0805">Transcription regulation</keyword>
<evidence type="ECO:0000313" key="18">
    <source>
        <dbReference type="Proteomes" id="UP000516696"/>
    </source>
</evidence>
<reference evidence="12" key="5">
    <citation type="submission" date="2023-03" db="EMBL/GenBank/DDBJ databases">
        <authorList>
            <person name="Shen W."/>
            <person name="Cai J."/>
        </authorList>
    </citation>
    <scope>NUCLEOTIDE SEQUENCE</scope>
    <source>
        <strain evidence="12">K69-2</strain>
    </source>
</reference>
<feature type="DNA-binding region" description="H-T-H motif" evidence="7">
    <location>
        <begin position="208"/>
        <end position="227"/>
    </location>
</feature>
<dbReference type="InterPro" id="IPR036388">
    <property type="entry name" value="WH-like_DNA-bd_sf"/>
</dbReference>
<dbReference type="Proteomes" id="UP000439965">
    <property type="component" value="Unassembled WGS sequence"/>
</dbReference>